<keyword evidence="6" id="KW-0963">Cytoplasm</keyword>
<evidence type="ECO:0000313" key="13">
    <source>
        <dbReference type="Proteomes" id="UP000279271"/>
    </source>
</evidence>
<evidence type="ECO:0000256" key="5">
    <source>
        <dbReference type="ARBA" id="ARBA00022454"/>
    </source>
</evidence>
<keyword evidence="8" id="KW-0498">Mitosis</keyword>
<feature type="compositionally biased region" description="Acidic residues" evidence="11">
    <location>
        <begin position="431"/>
        <end position="440"/>
    </location>
</feature>
<dbReference type="PANTHER" id="PTHR13108:SF9">
    <property type="entry name" value="CONDENSIN COMPLEX SUBUNIT 2"/>
    <property type="match status" value="1"/>
</dbReference>
<dbReference type="GO" id="GO:0003682">
    <property type="term" value="F:chromatin binding"/>
    <property type="evidence" value="ECO:0007669"/>
    <property type="project" value="TreeGrafter"/>
</dbReference>
<evidence type="ECO:0000256" key="2">
    <source>
        <dbReference type="ARBA" id="ARBA00004496"/>
    </source>
</evidence>
<protein>
    <recommendedName>
        <fullName evidence="4">Condensin complex subunit 2</fullName>
    </recommendedName>
</protein>
<evidence type="ECO:0000256" key="10">
    <source>
        <dbReference type="ARBA" id="ARBA00023306"/>
    </source>
</evidence>
<dbReference type="InterPro" id="IPR022816">
    <property type="entry name" value="Condensin_barren_su2"/>
</dbReference>
<keyword evidence="7" id="KW-0132">Cell division</keyword>
<dbReference type="GO" id="GO:0007076">
    <property type="term" value="P:mitotic chromosome condensation"/>
    <property type="evidence" value="ECO:0007669"/>
    <property type="project" value="InterPro"/>
</dbReference>
<gene>
    <name evidence="12" type="ORF">APUTEX25_005405</name>
</gene>
<evidence type="ECO:0000313" key="12">
    <source>
        <dbReference type="EMBL" id="RMZ55127.1"/>
    </source>
</evidence>
<keyword evidence="5" id="KW-0158">Chromosome</keyword>
<evidence type="ECO:0000256" key="8">
    <source>
        <dbReference type="ARBA" id="ARBA00022776"/>
    </source>
</evidence>
<feature type="region of interest" description="Disordered" evidence="11">
    <location>
        <begin position="1"/>
        <end position="21"/>
    </location>
</feature>
<comment type="caution">
    <text evidence="12">The sequence shown here is derived from an EMBL/GenBank/DDBJ whole genome shotgun (WGS) entry which is preliminary data.</text>
</comment>
<comment type="subcellular location">
    <subcellularLocation>
        <location evidence="1">Chromosome</location>
    </subcellularLocation>
    <subcellularLocation>
        <location evidence="2">Cytoplasm</location>
    </subcellularLocation>
</comment>
<dbReference type="Pfam" id="PF05786">
    <property type="entry name" value="Cnd2"/>
    <property type="match status" value="2"/>
</dbReference>
<name>A0A3M7KXS9_AUXPR</name>
<feature type="region of interest" description="Disordered" evidence="11">
    <location>
        <begin position="426"/>
        <end position="449"/>
    </location>
</feature>
<evidence type="ECO:0000256" key="4">
    <source>
        <dbReference type="ARBA" id="ARBA00016065"/>
    </source>
</evidence>
<evidence type="ECO:0000256" key="6">
    <source>
        <dbReference type="ARBA" id="ARBA00022490"/>
    </source>
</evidence>
<accession>A0A3M7KXS9</accession>
<evidence type="ECO:0000256" key="9">
    <source>
        <dbReference type="ARBA" id="ARBA00023067"/>
    </source>
</evidence>
<evidence type="ECO:0000256" key="7">
    <source>
        <dbReference type="ARBA" id="ARBA00022618"/>
    </source>
</evidence>
<dbReference type="EMBL" id="QOKY01000169">
    <property type="protein sequence ID" value="RMZ55127.1"/>
    <property type="molecule type" value="Genomic_DNA"/>
</dbReference>
<comment type="similarity">
    <text evidence="3">Belongs to the CND2 (condensin subunit 2) family.</text>
</comment>
<dbReference type="AlphaFoldDB" id="A0A3M7KXS9"/>
<evidence type="ECO:0000256" key="11">
    <source>
        <dbReference type="SAM" id="MobiDB-lite"/>
    </source>
</evidence>
<organism evidence="12 13">
    <name type="scientific">Auxenochlorella protothecoides</name>
    <name type="common">Green microalga</name>
    <name type="synonym">Chlorella protothecoides</name>
    <dbReference type="NCBI Taxonomy" id="3075"/>
    <lineage>
        <taxon>Eukaryota</taxon>
        <taxon>Viridiplantae</taxon>
        <taxon>Chlorophyta</taxon>
        <taxon>core chlorophytes</taxon>
        <taxon>Trebouxiophyceae</taxon>
        <taxon>Chlorellales</taxon>
        <taxon>Chlorellaceae</taxon>
        <taxon>Auxenochlorella</taxon>
    </lineage>
</organism>
<keyword evidence="9" id="KW-0226">DNA condensation</keyword>
<evidence type="ECO:0000256" key="1">
    <source>
        <dbReference type="ARBA" id="ARBA00004286"/>
    </source>
</evidence>
<sequence>MRRPTSGMEPETGGAPSGAEALSAGDLRNMLGQCLKLASENKITAKNTWGLPLIEHLDDLIKAEPDSTNFQRASVTLDAGVKIYGTRVDSVHTETFKILGGLGRAAAPEEALEDGAQGEDGVGEGAMSRRRKVLALDQNATLESSPDALNLKQFDLAFDVDPLFQQTSAQFDEGGAQGLLLNTFGVFRGCEVMFDSSEVPEQALAPLDPGPPQQAEALVASALRPEASGDAQGPQPAASAASCAGATDDAMAYHDDADTQGVYDGHDDGDHGGDGGGYDSDSAASEAGAVHVDPEPGHTGGEGLAPEALHWLLHGGGPGAEGGPVPSGLPSGTSKGRSEPLDFVSLMAAGPAPTFAMLTAEKKVPARRSAKKADAQRLLLPEDYHCKAEMMFHYALQPRTLLLSGLGAGLGQGGEEEQGLQEWADLGQGGAEDDDDDDGPGDFGGWEPAGADADGATLELVQAARQVEKVDIQYARAAKHVDVRALKELMWGGLQRQLAAGHGASPDRPAQLQALLSEVPQESAAGPAADISVHLCFICVLHLANEHGLAIRGVPTLDRLMVHGTRPTAAA</sequence>
<evidence type="ECO:0000256" key="3">
    <source>
        <dbReference type="ARBA" id="ARBA00009471"/>
    </source>
</evidence>
<keyword evidence="10" id="KW-0131">Cell cycle</keyword>
<dbReference type="Proteomes" id="UP000279271">
    <property type="component" value="Unassembled WGS sequence"/>
</dbReference>
<proteinExistence type="inferred from homology"/>
<feature type="compositionally biased region" description="Basic and acidic residues" evidence="11">
    <location>
        <begin position="264"/>
        <end position="273"/>
    </location>
</feature>
<dbReference type="GO" id="GO:0051301">
    <property type="term" value="P:cell division"/>
    <property type="evidence" value="ECO:0007669"/>
    <property type="project" value="UniProtKB-KW"/>
</dbReference>
<dbReference type="GO" id="GO:0000796">
    <property type="term" value="C:condensin complex"/>
    <property type="evidence" value="ECO:0007669"/>
    <property type="project" value="InterPro"/>
</dbReference>
<dbReference type="GO" id="GO:0005737">
    <property type="term" value="C:cytoplasm"/>
    <property type="evidence" value="ECO:0007669"/>
    <property type="project" value="UniProtKB-SubCell"/>
</dbReference>
<dbReference type="PANTHER" id="PTHR13108">
    <property type="entry name" value="CONDENSIN COMPLEX SUBUNIT 2"/>
    <property type="match status" value="1"/>
</dbReference>
<reference evidence="13" key="1">
    <citation type="journal article" date="2018" name="Algal Res.">
        <title>Characterization of plant carbon substrate utilization by Auxenochlorella protothecoides.</title>
        <authorList>
            <person name="Vogler B.W."/>
            <person name="Starkenburg S.R."/>
            <person name="Sudasinghe N."/>
            <person name="Schambach J.Y."/>
            <person name="Rollin J.A."/>
            <person name="Pattathil S."/>
            <person name="Barry A.N."/>
        </authorList>
    </citation>
    <scope>NUCLEOTIDE SEQUENCE [LARGE SCALE GENOMIC DNA]</scope>
    <source>
        <strain evidence="13">UTEX 25</strain>
    </source>
</reference>
<feature type="region of interest" description="Disordered" evidence="11">
    <location>
        <begin position="257"/>
        <end position="337"/>
    </location>
</feature>